<feature type="coiled-coil region" evidence="9">
    <location>
        <begin position="851"/>
        <end position="878"/>
    </location>
</feature>
<dbReference type="FunFam" id="3.90.640.10:FF:000004">
    <property type="entry name" value="Heat shock 70 kDa protein 4"/>
    <property type="match status" value="1"/>
</dbReference>
<feature type="compositionally biased region" description="Low complexity" evidence="10">
    <location>
        <begin position="1074"/>
        <end position="1092"/>
    </location>
</feature>
<feature type="region of interest" description="Disordered" evidence="10">
    <location>
        <begin position="576"/>
        <end position="755"/>
    </location>
</feature>
<keyword evidence="6" id="KW-0067">ATP-binding</keyword>
<evidence type="ECO:0000313" key="12">
    <source>
        <dbReference type="Proteomes" id="UP001163046"/>
    </source>
</evidence>
<dbReference type="AlphaFoldDB" id="A0A9W9YBZ7"/>
<evidence type="ECO:0000313" key="11">
    <source>
        <dbReference type="EMBL" id="KAJ7333149.1"/>
    </source>
</evidence>
<comment type="similarity">
    <text evidence="2">Belongs to the heat shock protein 70 family.</text>
</comment>
<dbReference type="GO" id="GO:0034663">
    <property type="term" value="C:endoplasmic reticulum chaperone complex"/>
    <property type="evidence" value="ECO:0007669"/>
    <property type="project" value="TreeGrafter"/>
</dbReference>
<dbReference type="SUPFAM" id="SSF53067">
    <property type="entry name" value="Actin-like ATPase domain"/>
    <property type="match status" value="2"/>
</dbReference>
<keyword evidence="9" id="KW-0175">Coiled coil</keyword>
<dbReference type="InterPro" id="IPR029047">
    <property type="entry name" value="HSP70_peptide-bd_sf"/>
</dbReference>
<proteinExistence type="inferred from homology"/>
<evidence type="ECO:0000256" key="2">
    <source>
        <dbReference type="ARBA" id="ARBA00007381"/>
    </source>
</evidence>
<dbReference type="GO" id="GO:0140662">
    <property type="term" value="F:ATP-dependent protein folding chaperone"/>
    <property type="evidence" value="ECO:0007669"/>
    <property type="project" value="InterPro"/>
</dbReference>
<keyword evidence="5" id="KW-0256">Endoplasmic reticulum</keyword>
<evidence type="ECO:0000256" key="3">
    <source>
        <dbReference type="ARBA" id="ARBA00022729"/>
    </source>
</evidence>
<dbReference type="PROSITE" id="PS01036">
    <property type="entry name" value="HSP70_3"/>
    <property type="match status" value="1"/>
</dbReference>
<dbReference type="Gene3D" id="2.60.34.10">
    <property type="entry name" value="Substrate Binding Domain Of DNAk, Chain A, domain 1"/>
    <property type="match status" value="1"/>
</dbReference>
<dbReference type="Gene3D" id="3.30.30.30">
    <property type="match status" value="1"/>
</dbReference>
<comment type="subcellular location">
    <subcellularLocation>
        <location evidence="1">Endoplasmic reticulum lumen</location>
    </subcellularLocation>
</comment>
<feature type="compositionally biased region" description="Basic and acidic residues" evidence="10">
    <location>
        <begin position="576"/>
        <end position="586"/>
    </location>
</feature>
<dbReference type="InterPro" id="IPR018181">
    <property type="entry name" value="Heat_shock_70_CS"/>
</dbReference>
<sequence length="1114" mass="126432">MKDSFSPNVLRCIEQAQTLTMLIRKPGMMLFITAVVLLSCFVFPSDGLAVMSVDLGSQFMKVAIVKPGVPMEIVLNTESRRKTPVAVSLKDNERLFSDGALTMSVKYPKKSYVYVQDVLGKKFQNPLVQQYKQRFPWYDLEEDKETGTVLYRHDSETTFTPEEILGMVLNHSRNIAEKFADHPMKDVVITVPSFFNQAERRSVIRAAKLVGLNVLQLMNENTAVALHYGVFRRASFNNTERFIMFYDMGATSTVATIVGYSTVKTKDRGITETAPQLVVKGVGFDRTLGGHAIDILMRDHLIKLFKGKYKTQSEVTQSPRAMAKFLKEAARVKQVLSANTEIFAQIEGVFEEKDFRAKVTREEFEQMCDDILKRVPGPVEQALKSSAIPLDEIENVILVGGGTRVPKVQELLLKAVKKSELGKNVNTDEAAALGAVYQAANLGKGFKVKKFLVKDANVYPIQVSFERINKAEDGSESVKHVKRMLYHRMNVVPQKKVMTFNRHTDDFQFHASYSELDFLNEEEKSMLGSLNLTTVSVKGVAAALDKHTPKGETKGIKAFFRMDENGILNLEKVESVFEKPEGKPEEEQSTFAKIGSKISSFFGGSKEDDKKESKVEEGDKSEEPESEKTDKEKTGEEEPKAKEEEKSDEKPAEKEEEEKKQQQEEGEKKEEEKKQEEGEKKEEEKKQEKAEEKDNEEEKKSAEKGKEKETKEDKKEESTEEKKDDNKKEEKASNKTEEAKKEKEEEKKPSKPVTVREPLEMVLQWVDVADTTEDALSTSTKKLKELQARDDAKAANERAKNVLETHIYNMRDRLFSDAGVLLSTEEERESMNQALSEASDWLDDEGWDSTADVYDDKLQKLKKQSLDLRARLREHKERPKAIGMLKNSLNLSRTFLVQINNITDKDEIYTAKDLEELGKIINDTTEWLDKNEKKQNETKPSENPVLLVKDIETKQAKLDRELVYLLNKAKYYVPKPKVNETASNTTKPKTDAKKEKQEKGGKTEGKNGDKQQDGKTKEEEKSKNGEKKEEKKEEKKKEEKPEKPDKPEKPEETKEKQEKDDKKDSDKEEPLPLPSAESSTSEPADSSSSSADSSKEHEQSSDSSSKKPAKNDEL</sequence>
<feature type="compositionally biased region" description="Basic and acidic residues" evidence="10">
    <location>
        <begin position="605"/>
        <end position="749"/>
    </location>
</feature>
<evidence type="ECO:0000256" key="6">
    <source>
        <dbReference type="ARBA" id="ARBA00022840"/>
    </source>
</evidence>
<dbReference type="Gene3D" id="3.30.420.40">
    <property type="match status" value="2"/>
</dbReference>
<dbReference type="GO" id="GO:0005788">
    <property type="term" value="C:endoplasmic reticulum lumen"/>
    <property type="evidence" value="ECO:0007669"/>
    <property type="project" value="UniProtKB-SubCell"/>
</dbReference>
<dbReference type="GO" id="GO:0005524">
    <property type="term" value="F:ATP binding"/>
    <property type="evidence" value="ECO:0007669"/>
    <property type="project" value="UniProtKB-KW"/>
</dbReference>
<evidence type="ECO:0000256" key="4">
    <source>
        <dbReference type="ARBA" id="ARBA00022741"/>
    </source>
</evidence>
<dbReference type="FunFam" id="1.20.1270.10:FF:000002">
    <property type="entry name" value="Heat shock 70 kDa protein 4"/>
    <property type="match status" value="1"/>
</dbReference>
<organism evidence="11 12">
    <name type="scientific">Desmophyllum pertusum</name>
    <dbReference type="NCBI Taxonomy" id="174260"/>
    <lineage>
        <taxon>Eukaryota</taxon>
        <taxon>Metazoa</taxon>
        <taxon>Cnidaria</taxon>
        <taxon>Anthozoa</taxon>
        <taxon>Hexacorallia</taxon>
        <taxon>Scleractinia</taxon>
        <taxon>Caryophylliina</taxon>
        <taxon>Caryophylliidae</taxon>
        <taxon>Desmophyllum</taxon>
    </lineage>
</organism>
<dbReference type="Pfam" id="PF00012">
    <property type="entry name" value="HSP70"/>
    <property type="match status" value="1"/>
</dbReference>
<dbReference type="FunFam" id="3.30.30.30:FF:000004">
    <property type="entry name" value="hypoxia up-regulated protein 1"/>
    <property type="match status" value="1"/>
</dbReference>
<comment type="caution">
    <text evidence="11">The sequence shown here is derived from an EMBL/GenBank/DDBJ whole genome shotgun (WGS) entry which is preliminary data.</text>
</comment>
<dbReference type="OrthoDB" id="10262720at2759"/>
<evidence type="ECO:0000256" key="1">
    <source>
        <dbReference type="ARBA" id="ARBA00004319"/>
    </source>
</evidence>
<dbReference type="Gene3D" id="3.90.640.10">
    <property type="entry name" value="Actin, Chain A, domain 4"/>
    <property type="match status" value="1"/>
</dbReference>
<name>A0A9W9YBZ7_9CNID</name>
<dbReference type="InterPro" id="IPR013126">
    <property type="entry name" value="Hsp_70_fam"/>
</dbReference>
<keyword evidence="4" id="KW-0547">Nucleotide-binding</keyword>
<keyword evidence="3" id="KW-0732">Signal</keyword>
<evidence type="ECO:0000256" key="8">
    <source>
        <dbReference type="ARBA" id="ARBA00040503"/>
    </source>
</evidence>
<dbReference type="SUPFAM" id="SSF100934">
    <property type="entry name" value="Heat shock protein 70kD (HSP70), C-terminal subdomain"/>
    <property type="match status" value="1"/>
</dbReference>
<accession>A0A9W9YBZ7</accession>
<dbReference type="Gene3D" id="1.20.1270.10">
    <property type="match status" value="1"/>
</dbReference>
<keyword evidence="7" id="KW-0143">Chaperone</keyword>
<dbReference type="PANTHER" id="PTHR45639:SF3">
    <property type="entry name" value="HYPOXIA UP-REGULATED PROTEIN 1"/>
    <property type="match status" value="1"/>
</dbReference>
<evidence type="ECO:0000256" key="7">
    <source>
        <dbReference type="ARBA" id="ARBA00023186"/>
    </source>
</evidence>
<protein>
    <recommendedName>
        <fullName evidence="8">Hypoxia up-regulated protein 1</fullName>
    </recommendedName>
</protein>
<gene>
    <name evidence="11" type="primary">HYOU1_1</name>
    <name evidence="11" type="ORF">OS493_018325</name>
</gene>
<evidence type="ECO:0000256" key="10">
    <source>
        <dbReference type="SAM" id="MobiDB-lite"/>
    </source>
</evidence>
<dbReference type="Proteomes" id="UP001163046">
    <property type="component" value="Unassembled WGS sequence"/>
</dbReference>
<evidence type="ECO:0000256" key="5">
    <source>
        <dbReference type="ARBA" id="ARBA00022824"/>
    </source>
</evidence>
<keyword evidence="12" id="KW-1185">Reference proteome</keyword>
<dbReference type="PRINTS" id="PR00301">
    <property type="entry name" value="HEATSHOCK70"/>
</dbReference>
<feature type="compositionally biased region" description="Low complexity" evidence="10">
    <location>
        <begin position="593"/>
        <end position="604"/>
    </location>
</feature>
<dbReference type="GO" id="GO:0030968">
    <property type="term" value="P:endoplasmic reticulum unfolded protein response"/>
    <property type="evidence" value="ECO:0007669"/>
    <property type="project" value="TreeGrafter"/>
</dbReference>
<feature type="compositionally biased region" description="Basic and acidic residues" evidence="10">
    <location>
        <begin position="988"/>
        <end position="1070"/>
    </location>
</feature>
<dbReference type="InterPro" id="IPR043129">
    <property type="entry name" value="ATPase_NBD"/>
</dbReference>
<dbReference type="EMBL" id="MU827787">
    <property type="protein sequence ID" value="KAJ7333149.1"/>
    <property type="molecule type" value="Genomic_DNA"/>
</dbReference>
<reference evidence="11" key="1">
    <citation type="submission" date="2023-01" db="EMBL/GenBank/DDBJ databases">
        <title>Genome assembly of the deep-sea coral Lophelia pertusa.</title>
        <authorList>
            <person name="Herrera S."/>
            <person name="Cordes E."/>
        </authorList>
    </citation>
    <scope>NUCLEOTIDE SEQUENCE</scope>
    <source>
        <strain evidence="11">USNM1676648</strain>
        <tissue evidence="11">Polyp</tissue>
    </source>
</reference>
<dbReference type="PANTHER" id="PTHR45639">
    <property type="entry name" value="HSC70CB, ISOFORM G-RELATED"/>
    <property type="match status" value="1"/>
</dbReference>
<dbReference type="InterPro" id="IPR029048">
    <property type="entry name" value="HSP70_C_sf"/>
</dbReference>
<feature type="region of interest" description="Disordered" evidence="10">
    <location>
        <begin position="979"/>
        <end position="1114"/>
    </location>
</feature>
<evidence type="ECO:0000256" key="9">
    <source>
        <dbReference type="SAM" id="Coils"/>
    </source>
</evidence>
<dbReference type="CDD" id="cd10230">
    <property type="entry name" value="ASKHA_NBD_HSP70_HYOU1"/>
    <property type="match status" value="1"/>
</dbReference>